<feature type="non-terminal residue" evidence="1">
    <location>
        <position position="1"/>
    </location>
</feature>
<dbReference type="EMBL" id="CATNWA010011479">
    <property type="protein sequence ID" value="CAI9561796.1"/>
    <property type="molecule type" value="Genomic_DNA"/>
</dbReference>
<proteinExistence type="predicted"/>
<keyword evidence="2" id="KW-1185">Reference proteome</keyword>
<comment type="caution">
    <text evidence="1">The sequence shown here is derived from an EMBL/GenBank/DDBJ whole genome shotgun (WGS) entry which is preliminary data.</text>
</comment>
<gene>
    <name evidence="1" type="ORF">SPARVUS_LOCUS5498717</name>
</gene>
<dbReference type="Proteomes" id="UP001162483">
    <property type="component" value="Unassembled WGS sequence"/>
</dbReference>
<feature type="non-terminal residue" evidence="1">
    <location>
        <position position="48"/>
    </location>
</feature>
<name>A0ABN9CRP3_9NEOB</name>
<organism evidence="1 2">
    <name type="scientific">Staurois parvus</name>
    <dbReference type="NCBI Taxonomy" id="386267"/>
    <lineage>
        <taxon>Eukaryota</taxon>
        <taxon>Metazoa</taxon>
        <taxon>Chordata</taxon>
        <taxon>Craniata</taxon>
        <taxon>Vertebrata</taxon>
        <taxon>Euteleostomi</taxon>
        <taxon>Amphibia</taxon>
        <taxon>Batrachia</taxon>
        <taxon>Anura</taxon>
        <taxon>Neobatrachia</taxon>
        <taxon>Ranoidea</taxon>
        <taxon>Ranidae</taxon>
        <taxon>Staurois</taxon>
    </lineage>
</organism>
<evidence type="ECO:0000313" key="2">
    <source>
        <dbReference type="Proteomes" id="UP001162483"/>
    </source>
</evidence>
<reference evidence="1" key="1">
    <citation type="submission" date="2023-05" db="EMBL/GenBank/DDBJ databases">
        <authorList>
            <person name="Stuckert A."/>
        </authorList>
    </citation>
    <scope>NUCLEOTIDE SEQUENCE</scope>
</reference>
<evidence type="ECO:0000313" key="1">
    <source>
        <dbReference type="EMBL" id="CAI9561796.1"/>
    </source>
</evidence>
<sequence>VPPGAVGPRFLLQWWVLGSSWCSGSWVPPGAVGPGFLLVQWVLGSSWC</sequence>
<protein>
    <submittedName>
        <fullName evidence="1">Uncharacterized protein</fullName>
    </submittedName>
</protein>
<accession>A0ABN9CRP3</accession>